<keyword evidence="1" id="KW-0067">ATP-binding</keyword>
<evidence type="ECO:0000256" key="1">
    <source>
        <dbReference type="PROSITE-ProRule" id="PRU10141"/>
    </source>
</evidence>
<accession>A0A8K0GUL0</accession>
<evidence type="ECO:0000313" key="4">
    <source>
        <dbReference type="Proteomes" id="UP000796880"/>
    </source>
</evidence>
<protein>
    <recommendedName>
        <fullName evidence="2">Protein kinase domain-containing protein</fullName>
    </recommendedName>
</protein>
<name>A0A8K0GUL0_9ROSA</name>
<dbReference type="InterPro" id="IPR017441">
    <property type="entry name" value="Protein_kinase_ATP_BS"/>
</dbReference>
<evidence type="ECO:0000259" key="2">
    <source>
        <dbReference type="PROSITE" id="PS50011"/>
    </source>
</evidence>
<comment type="caution">
    <text evidence="3">The sequence shown here is derived from an EMBL/GenBank/DDBJ whole genome shotgun (WGS) entry which is preliminary data.</text>
</comment>
<dbReference type="AlphaFoldDB" id="A0A8K0GUL0"/>
<dbReference type="InterPro" id="IPR011009">
    <property type="entry name" value="Kinase-like_dom_sf"/>
</dbReference>
<dbReference type="SUPFAM" id="SSF56112">
    <property type="entry name" value="Protein kinase-like (PK-like)"/>
    <property type="match status" value="1"/>
</dbReference>
<dbReference type="GO" id="GO:0007165">
    <property type="term" value="P:signal transduction"/>
    <property type="evidence" value="ECO:0007669"/>
    <property type="project" value="TreeGrafter"/>
</dbReference>
<dbReference type="PROSITE" id="PS00107">
    <property type="entry name" value="PROTEIN_KINASE_ATP"/>
    <property type="match status" value="1"/>
</dbReference>
<feature type="binding site" evidence="1">
    <location>
        <position position="38"/>
    </location>
    <ligand>
        <name>ATP</name>
        <dbReference type="ChEBI" id="CHEBI:30616"/>
    </ligand>
</feature>
<dbReference type="PANTHER" id="PTHR48011">
    <property type="entry name" value="CCR4-NOT TRANSCRIPTIONAL COMPLEX SUBUNIT CAF120-RELATED"/>
    <property type="match status" value="1"/>
</dbReference>
<dbReference type="Proteomes" id="UP000796880">
    <property type="component" value="Unassembled WGS sequence"/>
</dbReference>
<dbReference type="PANTHER" id="PTHR48011:SF51">
    <property type="entry name" value="PROTEIN KINASE SUPERFAMILY PROTEIN"/>
    <property type="match status" value="1"/>
</dbReference>
<dbReference type="PROSITE" id="PS50011">
    <property type="entry name" value="PROTEIN_KINASE_DOM"/>
    <property type="match status" value="1"/>
</dbReference>
<dbReference type="InterPro" id="IPR000719">
    <property type="entry name" value="Prot_kinase_dom"/>
</dbReference>
<organism evidence="3 4">
    <name type="scientific">Rhamnella rubrinervis</name>
    <dbReference type="NCBI Taxonomy" id="2594499"/>
    <lineage>
        <taxon>Eukaryota</taxon>
        <taxon>Viridiplantae</taxon>
        <taxon>Streptophyta</taxon>
        <taxon>Embryophyta</taxon>
        <taxon>Tracheophyta</taxon>
        <taxon>Spermatophyta</taxon>
        <taxon>Magnoliopsida</taxon>
        <taxon>eudicotyledons</taxon>
        <taxon>Gunneridae</taxon>
        <taxon>Pentapetalae</taxon>
        <taxon>rosids</taxon>
        <taxon>fabids</taxon>
        <taxon>Rosales</taxon>
        <taxon>Rhamnaceae</taxon>
        <taxon>rhamnoid group</taxon>
        <taxon>Rhamneae</taxon>
        <taxon>Rhamnella</taxon>
    </lineage>
</organism>
<gene>
    <name evidence="3" type="ORF">FNV43_RR21840</name>
</gene>
<feature type="domain" description="Protein kinase" evidence="2">
    <location>
        <begin position="5"/>
        <end position="270"/>
    </location>
</feature>
<evidence type="ECO:0000313" key="3">
    <source>
        <dbReference type="EMBL" id="KAF3434755.1"/>
    </source>
</evidence>
<dbReference type="OrthoDB" id="25592at2759"/>
<dbReference type="Pfam" id="PF00069">
    <property type="entry name" value="Pkinase"/>
    <property type="match status" value="1"/>
</dbReference>
<dbReference type="InterPro" id="IPR052751">
    <property type="entry name" value="Plant_MAPKKK"/>
</dbReference>
<keyword evidence="4" id="KW-1185">Reference proteome</keyword>
<dbReference type="EMBL" id="VOIH02000010">
    <property type="protein sequence ID" value="KAF3434755.1"/>
    <property type="molecule type" value="Genomic_DNA"/>
</dbReference>
<keyword evidence="1" id="KW-0547">Nucleotide-binding</keyword>
<sequence>MSRNLRKLIQLGRGSYGAVHLAVPISPPFYTKACAAVKSSMLEHSSALQKEDRVLQCLSSCPEIVHCYGNELSFENGRRVYNLLLEYASGGSLFDMIQSYGGSIPEQKVKIYTRMVLKGLCCIHQKGYVHCDRKPENILVFVNDHGIKQLKIADFGLTKEPGREEETNRFRFRGTPLYMSPESFVFGEVEARLDIWSLGCIVMMMICGKLPWSGLKRDSFVRWLALSNEEPELYLPQNMSENGKDFLRKCLLRDPRKRWTAKMLLNHPFAVEGRILSLLEQMRCSNNF</sequence>
<proteinExistence type="predicted"/>
<reference evidence="3" key="1">
    <citation type="submission" date="2020-03" db="EMBL/GenBank/DDBJ databases">
        <title>A high-quality chromosome-level genome assembly of a woody plant with both climbing and erect habits, Rhamnella rubrinervis.</title>
        <authorList>
            <person name="Lu Z."/>
            <person name="Yang Y."/>
            <person name="Zhu X."/>
            <person name="Sun Y."/>
        </authorList>
    </citation>
    <scope>NUCLEOTIDE SEQUENCE</scope>
    <source>
        <strain evidence="3">BYM</strain>
        <tissue evidence="3">Leaf</tissue>
    </source>
</reference>
<dbReference type="Gene3D" id="1.10.510.10">
    <property type="entry name" value="Transferase(Phosphotransferase) domain 1"/>
    <property type="match status" value="1"/>
</dbReference>
<dbReference type="GO" id="GO:0004672">
    <property type="term" value="F:protein kinase activity"/>
    <property type="evidence" value="ECO:0007669"/>
    <property type="project" value="InterPro"/>
</dbReference>
<dbReference type="GO" id="GO:0005524">
    <property type="term" value="F:ATP binding"/>
    <property type="evidence" value="ECO:0007669"/>
    <property type="project" value="UniProtKB-UniRule"/>
</dbReference>